<sequence length="195" mass="22907">MTIHQVDSLLHWNYFLALENDLGVCSRYVEFNDANNDVFSIEFAHILFASSSEVDVVAKELCKLINPSSRASKIGTYFPIITDRFPDFLEQTVFINKYGLNFQPWINWTSTETPFWWQSYNKVKHQRNDYFSRANFKNALNNMGALLIITIYYYAMKFGVELLSEDDFLHTTMELRPRSNLLRLNGDYYLGSQFD</sequence>
<accession>A0A644ZN91</accession>
<organism evidence="2">
    <name type="scientific">bioreactor metagenome</name>
    <dbReference type="NCBI Taxonomy" id="1076179"/>
    <lineage>
        <taxon>unclassified sequences</taxon>
        <taxon>metagenomes</taxon>
        <taxon>ecological metagenomes</taxon>
    </lineage>
</organism>
<gene>
    <name evidence="2" type="ORF">SDC9_86803</name>
</gene>
<dbReference type="AlphaFoldDB" id="A0A644ZN91"/>
<keyword evidence="1" id="KW-0472">Membrane</keyword>
<protein>
    <submittedName>
        <fullName evidence="2">Uncharacterized protein</fullName>
    </submittedName>
</protein>
<keyword evidence="1" id="KW-0812">Transmembrane</keyword>
<dbReference type="EMBL" id="VSSQ01008899">
    <property type="protein sequence ID" value="MPM40163.1"/>
    <property type="molecule type" value="Genomic_DNA"/>
</dbReference>
<feature type="transmembrane region" description="Helical" evidence="1">
    <location>
        <begin position="139"/>
        <end position="156"/>
    </location>
</feature>
<keyword evidence="1" id="KW-1133">Transmembrane helix</keyword>
<evidence type="ECO:0000313" key="2">
    <source>
        <dbReference type="EMBL" id="MPM40163.1"/>
    </source>
</evidence>
<proteinExistence type="predicted"/>
<reference evidence="2" key="1">
    <citation type="submission" date="2019-08" db="EMBL/GenBank/DDBJ databases">
        <authorList>
            <person name="Kucharzyk K."/>
            <person name="Murdoch R.W."/>
            <person name="Higgins S."/>
            <person name="Loffler F."/>
        </authorList>
    </citation>
    <scope>NUCLEOTIDE SEQUENCE</scope>
</reference>
<comment type="caution">
    <text evidence="2">The sequence shown here is derived from an EMBL/GenBank/DDBJ whole genome shotgun (WGS) entry which is preliminary data.</text>
</comment>
<name>A0A644ZN91_9ZZZZ</name>
<evidence type="ECO:0000256" key="1">
    <source>
        <dbReference type="SAM" id="Phobius"/>
    </source>
</evidence>